<proteinExistence type="predicted"/>
<dbReference type="AlphaFoldDB" id="A0AAN7PJW2"/>
<evidence type="ECO:0000313" key="2">
    <source>
        <dbReference type="Proteomes" id="UP001333110"/>
    </source>
</evidence>
<dbReference type="Proteomes" id="UP001333110">
    <property type="component" value="Unassembled WGS sequence"/>
</dbReference>
<accession>A0AAN7PJW2</accession>
<dbReference type="EMBL" id="JAUNZN010000001">
    <property type="protein sequence ID" value="KAK4831610.1"/>
    <property type="molecule type" value="Genomic_DNA"/>
</dbReference>
<sequence>MAFSTVNHRHEGSTYQKECFCDRAMLGEDEIKVSWDGTEACLFRQAATAKAQLELKLASVVSGKKKGFFKYVNSKRTYKENIRPILVDDGHLTNRDEEKAEAFNAFFALVFNNTDRPWAAQFSESEDHECGNSDFPFVDIEIVRDQLYQLNVRKSTGPDGIHPRVLKELVDVMAGPILIIYQRSWESGEVPAG</sequence>
<gene>
    <name evidence="1" type="ORF">QYF61_018370</name>
</gene>
<dbReference type="GO" id="GO:0031012">
    <property type="term" value="C:extracellular matrix"/>
    <property type="evidence" value="ECO:0007669"/>
    <property type="project" value="TreeGrafter"/>
</dbReference>
<comment type="caution">
    <text evidence="1">The sequence shown here is derived from an EMBL/GenBank/DDBJ whole genome shotgun (WGS) entry which is preliminary data.</text>
</comment>
<dbReference type="GO" id="GO:0061343">
    <property type="term" value="P:cell adhesion involved in heart morphogenesis"/>
    <property type="evidence" value="ECO:0007669"/>
    <property type="project" value="TreeGrafter"/>
</dbReference>
<reference evidence="1 2" key="1">
    <citation type="journal article" date="2023" name="J. Hered.">
        <title>Chromosome-level genome of the wood stork (Mycteria americana) provides insight into avian chromosome evolution.</title>
        <authorList>
            <person name="Flamio R. Jr."/>
            <person name="Ramstad K.M."/>
        </authorList>
    </citation>
    <scope>NUCLEOTIDE SEQUENCE [LARGE SCALE GENOMIC DNA]</scope>
    <source>
        <strain evidence="1">JAX WOST 10</strain>
    </source>
</reference>
<evidence type="ECO:0000313" key="1">
    <source>
        <dbReference type="EMBL" id="KAK4831610.1"/>
    </source>
</evidence>
<protein>
    <submittedName>
        <fullName evidence="1">Uncharacterized protein</fullName>
    </submittedName>
</protein>
<organism evidence="1 2">
    <name type="scientific">Mycteria americana</name>
    <name type="common">Wood stork</name>
    <dbReference type="NCBI Taxonomy" id="33587"/>
    <lineage>
        <taxon>Eukaryota</taxon>
        <taxon>Metazoa</taxon>
        <taxon>Chordata</taxon>
        <taxon>Craniata</taxon>
        <taxon>Vertebrata</taxon>
        <taxon>Euteleostomi</taxon>
        <taxon>Archelosauria</taxon>
        <taxon>Archosauria</taxon>
        <taxon>Dinosauria</taxon>
        <taxon>Saurischia</taxon>
        <taxon>Theropoda</taxon>
        <taxon>Coelurosauria</taxon>
        <taxon>Aves</taxon>
        <taxon>Neognathae</taxon>
        <taxon>Neoaves</taxon>
        <taxon>Aequornithes</taxon>
        <taxon>Ciconiiformes</taxon>
        <taxon>Ciconiidae</taxon>
        <taxon>Mycteria</taxon>
    </lineage>
</organism>
<dbReference type="PANTHER" id="PTHR33395:SF22">
    <property type="entry name" value="REVERSE TRANSCRIPTASE DOMAIN-CONTAINING PROTEIN"/>
    <property type="match status" value="1"/>
</dbReference>
<dbReference type="PANTHER" id="PTHR33395">
    <property type="entry name" value="TRANSCRIPTASE, PUTATIVE-RELATED-RELATED"/>
    <property type="match status" value="1"/>
</dbReference>
<dbReference type="GO" id="GO:0007508">
    <property type="term" value="P:larval heart development"/>
    <property type="evidence" value="ECO:0007669"/>
    <property type="project" value="TreeGrafter"/>
</dbReference>
<keyword evidence="2" id="KW-1185">Reference proteome</keyword>
<name>A0AAN7PJW2_MYCAM</name>